<gene>
    <name evidence="1" type="ORF">POCTA_138.1.T0960008</name>
</gene>
<protein>
    <submittedName>
        <fullName evidence="1">Uncharacterized protein</fullName>
    </submittedName>
</protein>
<dbReference type="EMBL" id="CAJJDP010000095">
    <property type="protein sequence ID" value="CAD8189816.1"/>
    <property type="molecule type" value="Genomic_DNA"/>
</dbReference>
<sequence>MFQIIYFSLYLYHLYATKKETTQQYLHFYQYPKIICEFLDELFKIRVLNEKKKENRNQIHLSLFLIFSGSINVRSMEFFIKLLSNLILCSDLFVIKSGTLNQLNQISCASSQLESIFHNQLYHYGSIKSEYIFVYYFERNKINFTQTLGNLKSKIYNISFLTVEKLI</sequence>
<dbReference type="AlphaFoldDB" id="A0A8S1WVM1"/>
<evidence type="ECO:0000313" key="2">
    <source>
        <dbReference type="Proteomes" id="UP000683925"/>
    </source>
</evidence>
<keyword evidence="2" id="KW-1185">Reference proteome</keyword>
<organism evidence="1 2">
    <name type="scientific">Paramecium octaurelia</name>
    <dbReference type="NCBI Taxonomy" id="43137"/>
    <lineage>
        <taxon>Eukaryota</taxon>
        <taxon>Sar</taxon>
        <taxon>Alveolata</taxon>
        <taxon>Ciliophora</taxon>
        <taxon>Intramacronucleata</taxon>
        <taxon>Oligohymenophorea</taxon>
        <taxon>Peniculida</taxon>
        <taxon>Parameciidae</taxon>
        <taxon>Paramecium</taxon>
    </lineage>
</organism>
<name>A0A8S1WVM1_PAROT</name>
<accession>A0A8S1WVM1</accession>
<comment type="caution">
    <text evidence="1">The sequence shown here is derived from an EMBL/GenBank/DDBJ whole genome shotgun (WGS) entry which is preliminary data.</text>
</comment>
<proteinExistence type="predicted"/>
<evidence type="ECO:0000313" key="1">
    <source>
        <dbReference type="EMBL" id="CAD8189816.1"/>
    </source>
</evidence>
<dbReference type="Proteomes" id="UP000683925">
    <property type="component" value="Unassembled WGS sequence"/>
</dbReference>
<reference evidence="1" key="1">
    <citation type="submission" date="2021-01" db="EMBL/GenBank/DDBJ databases">
        <authorList>
            <consortium name="Genoscope - CEA"/>
            <person name="William W."/>
        </authorList>
    </citation>
    <scope>NUCLEOTIDE SEQUENCE</scope>
</reference>